<accession>A0A9C7LC60</accession>
<feature type="transmembrane region" description="Helical" evidence="1">
    <location>
        <begin position="7"/>
        <end position="27"/>
    </location>
</feature>
<comment type="caution">
    <text evidence="3">The sequence shown here is derived from an EMBL/GenBank/DDBJ whole genome shotgun (WGS) entry which is preliminary data.</text>
</comment>
<dbReference type="EMBL" id="CAKJTG010000021">
    <property type="protein sequence ID" value="CAG9609573.1"/>
    <property type="molecule type" value="Genomic_DNA"/>
</dbReference>
<keyword evidence="4" id="KW-1185">Reference proteome</keyword>
<dbReference type="RefSeq" id="WP_230497808.1">
    <property type="nucleotide sequence ID" value="NZ_CAKJTG010000021.1"/>
</dbReference>
<dbReference type="AlphaFoldDB" id="A0A9C7LC60"/>
<evidence type="ECO:0000313" key="3">
    <source>
        <dbReference type="EMBL" id="CAG9609573.1"/>
    </source>
</evidence>
<organism evidence="3 4">
    <name type="scientific">Pseudoneobacillus rhizosphaerae</name>
    <dbReference type="NCBI Taxonomy" id="2880968"/>
    <lineage>
        <taxon>Bacteria</taxon>
        <taxon>Bacillati</taxon>
        <taxon>Bacillota</taxon>
        <taxon>Bacilli</taxon>
        <taxon>Bacillales</taxon>
        <taxon>Bacillaceae</taxon>
        <taxon>Pseudoneobacillus</taxon>
    </lineage>
</organism>
<protein>
    <recommendedName>
        <fullName evidence="2">HD-GYP domain-containing protein</fullName>
    </recommendedName>
</protein>
<dbReference type="Pfam" id="PF13487">
    <property type="entry name" value="HD_5"/>
    <property type="match status" value="1"/>
</dbReference>
<dbReference type="PANTHER" id="PTHR43155">
    <property type="entry name" value="CYCLIC DI-GMP PHOSPHODIESTERASE PA4108-RELATED"/>
    <property type="match status" value="1"/>
</dbReference>
<feature type="transmembrane region" description="Helical" evidence="1">
    <location>
        <begin position="226"/>
        <end position="247"/>
    </location>
</feature>
<feature type="transmembrane region" description="Helical" evidence="1">
    <location>
        <begin position="71"/>
        <end position="94"/>
    </location>
</feature>
<keyword evidence="1" id="KW-0812">Transmembrane</keyword>
<feature type="transmembrane region" description="Helical" evidence="1">
    <location>
        <begin position="138"/>
        <end position="155"/>
    </location>
</feature>
<dbReference type="PANTHER" id="PTHR43155:SF2">
    <property type="entry name" value="CYCLIC DI-GMP PHOSPHODIESTERASE PA4108"/>
    <property type="match status" value="1"/>
</dbReference>
<dbReference type="PROSITE" id="PS51832">
    <property type="entry name" value="HD_GYP"/>
    <property type="match status" value="1"/>
</dbReference>
<proteinExistence type="predicted"/>
<dbReference type="SMART" id="SM00471">
    <property type="entry name" value="HDc"/>
    <property type="match status" value="1"/>
</dbReference>
<dbReference type="InterPro" id="IPR006675">
    <property type="entry name" value="HDIG_dom"/>
</dbReference>
<dbReference type="InterPro" id="IPR037522">
    <property type="entry name" value="HD_GYP_dom"/>
</dbReference>
<evidence type="ECO:0000313" key="4">
    <source>
        <dbReference type="Proteomes" id="UP000789845"/>
    </source>
</evidence>
<reference evidence="3" key="1">
    <citation type="submission" date="2021-10" db="EMBL/GenBank/DDBJ databases">
        <authorList>
            <person name="Criscuolo A."/>
        </authorList>
    </citation>
    <scope>NUCLEOTIDE SEQUENCE</scope>
    <source>
        <strain evidence="3">CIP111885</strain>
    </source>
</reference>
<dbReference type="InterPro" id="IPR003607">
    <property type="entry name" value="HD/PDEase_dom"/>
</dbReference>
<dbReference type="CDD" id="cd00077">
    <property type="entry name" value="HDc"/>
    <property type="match status" value="1"/>
</dbReference>
<keyword evidence="1" id="KW-1133">Transmembrane helix</keyword>
<dbReference type="NCBIfam" id="TIGR00277">
    <property type="entry name" value="HDIG"/>
    <property type="match status" value="1"/>
</dbReference>
<feature type="transmembrane region" description="Helical" evidence="1">
    <location>
        <begin position="202"/>
        <end position="220"/>
    </location>
</feature>
<evidence type="ECO:0000256" key="1">
    <source>
        <dbReference type="SAM" id="Phobius"/>
    </source>
</evidence>
<keyword evidence="1" id="KW-0472">Membrane</keyword>
<sequence>MKKHSIWGPIISMVVPYIFFEALRFGVFTDTEFVLPSGHFYIVTAVAILATLIAIAIGIAGRRLRNIKVTFLALSFISLAQMFSVHGLSTPYFILDVTHLPAVSAQLSMILATIWLMFSSLPTDSKIVGFFTKHNRRLLPIWIGLLSLFGVLSMLDPHMVDIIPLTVKPLNWVIMISTILLNIITMYRYYHSYRYTRFPIQISIVYSAGWLIVSQLIMTLGETWRMSWWTYHFLLLASMIVMLFGLFKQYAVKGTLGASLRALFTNDPFERISGSLSRSVKDLVVETEKKDSYTAGHTFRVTMYGLKLAEELHLKPESLRIIAEGTLLHDVGKIRIPESILNKPGQLTAEERGIIEKHPLFGYEMCRELGLMMEELSIIRSHHEKWDGSGYPDQLKGDEIPYLARVIAVVDVYDALTSDRSYRKAWTHEKAMKLIENQKGIHFDPKCVEAWVNLCQRNPDVYLYPSLTIKDDNTGTFISKF</sequence>
<feature type="domain" description="HD-GYP" evidence="2">
    <location>
        <begin position="272"/>
        <end position="467"/>
    </location>
</feature>
<dbReference type="Proteomes" id="UP000789845">
    <property type="component" value="Unassembled WGS sequence"/>
</dbReference>
<gene>
    <name evidence="3" type="ORF">NEOCIP111885_03316</name>
</gene>
<dbReference type="SUPFAM" id="SSF109604">
    <property type="entry name" value="HD-domain/PDEase-like"/>
    <property type="match status" value="1"/>
</dbReference>
<feature type="transmembrane region" description="Helical" evidence="1">
    <location>
        <begin position="170"/>
        <end position="190"/>
    </location>
</feature>
<dbReference type="Gene3D" id="1.10.3210.10">
    <property type="entry name" value="Hypothetical protein af1432"/>
    <property type="match status" value="1"/>
</dbReference>
<evidence type="ECO:0000259" key="2">
    <source>
        <dbReference type="PROSITE" id="PS51832"/>
    </source>
</evidence>
<feature type="transmembrane region" description="Helical" evidence="1">
    <location>
        <begin position="39"/>
        <end position="59"/>
    </location>
</feature>
<name>A0A9C7LC60_9BACI</name>